<evidence type="ECO:0000313" key="1">
    <source>
        <dbReference type="EMBL" id="RUR74232.1"/>
    </source>
</evidence>
<keyword evidence="2" id="KW-1185">Reference proteome</keyword>
<reference evidence="1 2" key="1">
    <citation type="journal article" date="2019" name="Genome Biol. Evol.">
        <title>Day and night: Metabolic profiles and evolutionary relationships of six axenic non-marine cyanobacteria.</title>
        <authorList>
            <person name="Will S.E."/>
            <person name="Henke P."/>
            <person name="Boedeker C."/>
            <person name="Huang S."/>
            <person name="Brinkmann H."/>
            <person name="Rohde M."/>
            <person name="Jarek M."/>
            <person name="Friedl T."/>
            <person name="Seufert S."/>
            <person name="Schumacher M."/>
            <person name="Overmann J."/>
            <person name="Neumann-Schaal M."/>
            <person name="Petersen J."/>
        </authorList>
    </citation>
    <scope>NUCLEOTIDE SEQUENCE [LARGE SCALE GENOMIC DNA]</scope>
    <source>
        <strain evidence="1 2">PCC 6912</strain>
    </source>
</reference>
<dbReference type="Proteomes" id="UP000268857">
    <property type="component" value="Unassembled WGS sequence"/>
</dbReference>
<comment type="caution">
    <text evidence="1">The sequence shown here is derived from an EMBL/GenBank/DDBJ whole genome shotgun (WGS) entry which is preliminary data.</text>
</comment>
<name>A0A433N060_CHLFR</name>
<organism evidence="1 2">
    <name type="scientific">Chlorogloeopsis fritschii PCC 6912</name>
    <dbReference type="NCBI Taxonomy" id="211165"/>
    <lineage>
        <taxon>Bacteria</taxon>
        <taxon>Bacillati</taxon>
        <taxon>Cyanobacteriota</taxon>
        <taxon>Cyanophyceae</taxon>
        <taxon>Nostocales</taxon>
        <taxon>Chlorogloeopsidaceae</taxon>
        <taxon>Chlorogloeopsis</taxon>
    </lineage>
</organism>
<dbReference type="AlphaFoldDB" id="A0A433N060"/>
<accession>A0A433N060</accession>
<evidence type="ECO:0000313" key="2">
    <source>
        <dbReference type="Proteomes" id="UP000268857"/>
    </source>
</evidence>
<sequence length="75" mass="8312">MIINALIELASGNSVQSRQINLKSHQSIVNNQKNIESWTLEFGVLTVDSNLYAAALYFTSTVVQIDLRIAESDSK</sequence>
<protein>
    <submittedName>
        <fullName evidence="1">Uncharacterized protein</fullName>
    </submittedName>
</protein>
<proteinExistence type="predicted"/>
<dbReference type="STRING" id="211165.GCA_000317285_04381"/>
<gene>
    <name evidence="1" type="ORF">PCC6912_53330</name>
</gene>
<dbReference type="EMBL" id="RSCJ01000030">
    <property type="protein sequence ID" value="RUR74232.1"/>
    <property type="molecule type" value="Genomic_DNA"/>
</dbReference>